<dbReference type="InterPro" id="IPR015797">
    <property type="entry name" value="NUDIX_hydrolase-like_dom_sf"/>
</dbReference>
<evidence type="ECO:0000313" key="4">
    <source>
        <dbReference type="EMBL" id="GAA4657486.1"/>
    </source>
</evidence>
<feature type="domain" description="Nudix hydrolase" evidence="3">
    <location>
        <begin position="56"/>
        <end position="188"/>
    </location>
</feature>
<reference evidence="5" key="1">
    <citation type="journal article" date="2019" name="Int. J. Syst. Evol. Microbiol.">
        <title>The Global Catalogue of Microorganisms (GCM) 10K type strain sequencing project: providing services to taxonomists for standard genome sequencing and annotation.</title>
        <authorList>
            <consortium name="The Broad Institute Genomics Platform"/>
            <consortium name="The Broad Institute Genome Sequencing Center for Infectious Disease"/>
            <person name="Wu L."/>
            <person name="Ma J."/>
        </authorList>
    </citation>
    <scope>NUCLEOTIDE SEQUENCE [LARGE SCALE GENOMIC DNA]</scope>
    <source>
        <strain evidence="5">JCM 18126</strain>
    </source>
</reference>
<organism evidence="4 5">
    <name type="scientific">Kineococcus glutinatus</name>
    <dbReference type="NCBI Taxonomy" id="1070872"/>
    <lineage>
        <taxon>Bacteria</taxon>
        <taxon>Bacillati</taxon>
        <taxon>Actinomycetota</taxon>
        <taxon>Actinomycetes</taxon>
        <taxon>Kineosporiales</taxon>
        <taxon>Kineosporiaceae</taxon>
        <taxon>Kineococcus</taxon>
    </lineage>
</organism>
<dbReference type="InterPro" id="IPR020084">
    <property type="entry name" value="NUDIX_hydrolase_CS"/>
</dbReference>
<dbReference type="PROSITE" id="PS51462">
    <property type="entry name" value="NUDIX"/>
    <property type="match status" value="1"/>
</dbReference>
<dbReference type="PANTHER" id="PTHR10885">
    <property type="entry name" value="ISOPENTENYL-DIPHOSPHATE DELTA-ISOMERASE"/>
    <property type="match status" value="1"/>
</dbReference>
<dbReference type="Gene3D" id="3.90.79.10">
    <property type="entry name" value="Nucleoside Triphosphate Pyrophosphohydrolase"/>
    <property type="match status" value="1"/>
</dbReference>
<keyword evidence="1" id="KW-0378">Hydrolase</keyword>
<sequence>MRRVALARTPGPPAGHGGGDELVALLDPAADPGPPGTPGLPVTGAAPRRRVRRLNLPHAATGVLLRDGRGRVLVHRRTTTKDVHPGLLDCLAGGVVGAGEDAGAAAARELAEELGVRGAPLRPLLRTWYRDEHTWYLACVYEVVHDVAVHGELVLQPAEVACAGWVEPDALAALLRDPAGGVVPDSRALLLGAPALLAPWA</sequence>
<dbReference type="EMBL" id="BAABIL010000605">
    <property type="protein sequence ID" value="GAA4657486.1"/>
    <property type="molecule type" value="Genomic_DNA"/>
</dbReference>
<evidence type="ECO:0000256" key="2">
    <source>
        <dbReference type="SAM" id="MobiDB-lite"/>
    </source>
</evidence>
<name>A0ABP8VBF5_9ACTN</name>
<protein>
    <recommendedName>
        <fullName evidence="3">Nudix hydrolase domain-containing protein</fullName>
    </recommendedName>
</protein>
<dbReference type="PROSITE" id="PS00893">
    <property type="entry name" value="NUDIX_BOX"/>
    <property type="match status" value="1"/>
</dbReference>
<evidence type="ECO:0000259" key="3">
    <source>
        <dbReference type="PROSITE" id="PS51462"/>
    </source>
</evidence>
<dbReference type="SUPFAM" id="SSF55811">
    <property type="entry name" value="Nudix"/>
    <property type="match status" value="1"/>
</dbReference>
<accession>A0ABP8VBF5</accession>
<keyword evidence="5" id="KW-1185">Reference proteome</keyword>
<evidence type="ECO:0000313" key="5">
    <source>
        <dbReference type="Proteomes" id="UP001501195"/>
    </source>
</evidence>
<dbReference type="Proteomes" id="UP001501195">
    <property type="component" value="Unassembled WGS sequence"/>
</dbReference>
<comment type="caution">
    <text evidence="4">The sequence shown here is derived from an EMBL/GenBank/DDBJ whole genome shotgun (WGS) entry which is preliminary data.</text>
</comment>
<evidence type="ECO:0000256" key="1">
    <source>
        <dbReference type="ARBA" id="ARBA00022801"/>
    </source>
</evidence>
<dbReference type="InterPro" id="IPR000086">
    <property type="entry name" value="NUDIX_hydrolase_dom"/>
</dbReference>
<proteinExistence type="predicted"/>
<dbReference type="PANTHER" id="PTHR10885:SF0">
    <property type="entry name" value="ISOPENTENYL-DIPHOSPHATE DELTA-ISOMERASE"/>
    <property type="match status" value="1"/>
</dbReference>
<gene>
    <name evidence="4" type="ORF">GCM10023225_31970</name>
</gene>
<dbReference type="Pfam" id="PF00293">
    <property type="entry name" value="NUDIX"/>
    <property type="match status" value="1"/>
</dbReference>
<feature type="region of interest" description="Disordered" evidence="2">
    <location>
        <begin position="1"/>
        <end position="45"/>
    </location>
</feature>